<accession>A0A233S7Y9</accession>
<evidence type="ECO:0000313" key="1">
    <source>
        <dbReference type="EMBL" id="OXY91714.1"/>
    </source>
</evidence>
<protein>
    <submittedName>
        <fullName evidence="1">Uncharacterized protein</fullName>
    </submittedName>
</protein>
<proteinExistence type="predicted"/>
<dbReference type="Proteomes" id="UP000215483">
    <property type="component" value="Unassembled WGS sequence"/>
</dbReference>
<dbReference type="AlphaFoldDB" id="A0A233S7Y9"/>
<reference evidence="1 2" key="1">
    <citation type="submission" date="2016-07" db="EMBL/GenBank/DDBJ databases">
        <title>Draft genome of Streptomyces diastatochromogenes.</title>
        <authorList>
            <person name="Podduturi R."/>
            <person name="Lukassen M.B."/>
            <person name="Clausen N."/>
            <person name="Nielsen J.L."/>
            <person name="Jorgensen N.O."/>
        </authorList>
    </citation>
    <scope>NUCLEOTIDE SEQUENCE [LARGE SCALE GENOMIC DNA]</scope>
    <source>
        <strain evidence="1 2">DSM 40608</strain>
    </source>
</reference>
<dbReference type="EMBL" id="MCGQ01000027">
    <property type="protein sequence ID" value="OXY91714.1"/>
    <property type="molecule type" value="Genomic_DNA"/>
</dbReference>
<name>A0A233S7Y9_STRDA</name>
<sequence length="140" mass="15555">MFHYSGNLITDWGAANQFTTEFAYTYLPCSDGKVQKFFPDLFERYAVTVTAGISSFHDKANGICAVDEMAASLQQVPEGPHVLVLRLKLASFQSHIHRVSYGVDIHVQSTDTSQANQFDLMKAYLTPDAKFSPTKPAPTF</sequence>
<gene>
    <name evidence="1" type="ORF">BEK98_28805</name>
</gene>
<keyword evidence="2" id="KW-1185">Reference proteome</keyword>
<comment type="caution">
    <text evidence="1">The sequence shown here is derived from an EMBL/GenBank/DDBJ whole genome shotgun (WGS) entry which is preliminary data.</text>
</comment>
<organism evidence="1 2">
    <name type="scientific">Streptomyces diastatochromogenes</name>
    <dbReference type="NCBI Taxonomy" id="42236"/>
    <lineage>
        <taxon>Bacteria</taxon>
        <taxon>Bacillati</taxon>
        <taxon>Actinomycetota</taxon>
        <taxon>Actinomycetes</taxon>
        <taxon>Kitasatosporales</taxon>
        <taxon>Streptomycetaceae</taxon>
        <taxon>Streptomyces</taxon>
    </lineage>
</organism>
<evidence type="ECO:0000313" key="2">
    <source>
        <dbReference type="Proteomes" id="UP000215483"/>
    </source>
</evidence>